<dbReference type="PANTHER" id="PTHR13696">
    <property type="entry name" value="P-LOOP CONTAINING NUCLEOSIDE TRIPHOSPHATE HYDROLASE"/>
    <property type="match status" value="1"/>
</dbReference>
<accession>A0ABN3UWS1</accession>
<evidence type="ECO:0000259" key="1">
    <source>
        <dbReference type="Pfam" id="PF01656"/>
    </source>
</evidence>
<sequence>MTLSVALINLKPGTAKTTTAVWLAHALHELGEPVLFVDADPAASALEWSDLAGGFPFRIVGLPTRELHRRVAEIVRPGESVIIDTPQMEDHEAIVKSAMRYADELLLPVAPHGIEVNRMSPVINAIEDLDVVRPVAPRFSVVLNRINKSSSAPADYRQILTEQGYEVLQTMFPFVVRYSQSFAMEVSAAGTEAEELARELLKRSEAAR</sequence>
<gene>
    <name evidence="2" type="ORF">GCM10010439_74390</name>
</gene>
<feature type="domain" description="CobQ/CobB/MinD/ParA nucleotide binding" evidence="1">
    <location>
        <begin position="6"/>
        <end position="177"/>
    </location>
</feature>
<dbReference type="InterPro" id="IPR050678">
    <property type="entry name" value="DNA_Partitioning_ATPase"/>
</dbReference>
<dbReference type="PIRSF" id="PIRSF009320">
    <property type="entry name" value="Nuc_binding_HP_1000"/>
    <property type="match status" value="1"/>
</dbReference>
<protein>
    <recommendedName>
        <fullName evidence="1">CobQ/CobB/MinD/ParA nucleotide binding domain-containing protein</fullName>
    </recommendedName>
</protein>
<dbReference type="InterPro" id="IPR002586">
    <property type="entry name" value="CobQ/CobB/MinD/ParA_Nub-bd_dom"/>
</dbReference>
<dbReference type="Gene3D" id="3.40.50.300">
    <property type="entry name" value="P-loop containing nucleotide triphosphate hydrolases"/>
    <property type="match status" value="1"/>
</dbReference>
<dbReference type="SUPFAM" id="SSF52540">
    <property type="entry name" value="P-loop containing nucleoside triphosphate hydrolases"/>
    <property type="match status" value="1"/>
</dbReference>
<dbReference type="EMBL" id="BAAATZ010000063">
    <property type="protein sequence ID" value="GAA2738976.1"/>
    <property type="molecule type" value="Genomic_DNA"/>
</dbReference>
<dbReference type="PANTHER" id="PTHR13696:SF96">
    <property type="entry name" value="COBQ_COBB_MIND_PARA NUCLEOTIDE BINDING DOMAIN-CONTAINING PROTEIN"/>
    <property type="match status" value="1"/>
</dbReference>
<dbReference type="Pfam" id="PF01656">
    <property type="entry name" value="CbiA"/>
    <property type="match status" value="1"/>
</dbReference>
<proteinExistence type="predicted"/>
<dbReference type="Proteomes" id="UP001501842">
    <property type="component" value="Unassembled WGS sequence"/>
</dbReference>
<dbReference type="CDD" id="cd02042">
    <property type="entry name" value="ParAB_family"/>
    <property type="match status" value="1"/>
</dbReference>
<dbReference type="InterPro" id="IPR027417">
    <property type="entry name" value="P-loop_NTPase"/>
</dbReference>
<name>A0ABN3UWS1_9ACTN</name>
<comment type="caution">
    <text evidence="2">The sequence shown here is derived from an EMBL/GenBank/DDBJ whole genome shotgun (WGS) entry which is preliminary data.</text>
</comment>
<organism evidence="2 3">
    <name type="scientific">Actinocorallia aurantiaca</name>
    <dbReference type="NCBI Taxonomy" id="46204"/>
    <lineage>
        <taxon>Bacteria</taxon>
        <taxon>Bacillati</taxon>
        <taxon>Actinomycetota</taxon>
        <taxon>Actinomycetes</taxon>
        <taxon>Streptosporangiales</taxon>
        <taxon>Thermomonosporaceae</taxon>
        <taxon>Actinocorallia</taxon>
    </lineage>
</organism>
<evidence type="ECO:0000313" key="2">
    <source>
        <dbReference type="EMBL" id="GAA2738976.1"/>
    </source>
</evidence>
<dbReference type="RefSeq" id="WP_344458536.1">
    <property type="nucleotide sequence ID" value="NZ_BAAATZ010000063.1"/>
</dbReference>
<keyword evidence="3" id="KW-1185">Reference proteome</keyword>
<reference evidence="2 3" key="1">
    <citation type="journal article" date="2019" name="Int. J. Syst. Evol. Microbiol.">
        <title>The Global Catalogue of Microorganisms (GCM) 10K type strain sequencing project: providing services to taxonomists for standard genome sequencing and annotation.</title>
        <authorList>
            <consortium name="The Broad Institute Genomics Platform"/>
            <consortium name="The Broad Institute Genome Sequencing Center for Infectious Disease"/>
            <person name="Wu L."/>
            <person name="Ma J."/>
        </authorList>
    </citation>
    <scope>NUCLEOTIDE SEQUENCE [LARGE SCALE GENOMIC DNA]</scope>
    <source>
        <strain evidence="2 3">JCM 8201</strain>
    </source>
</reference>
<evidence type="ECO:0000313" key="3">
    <source>
        <dbReference type="Proteomes" id="UP001501842"/>
    </source>
</evidence>